<proteinExistence type="predicted"/>
<feature type="region of interest" description="Disordered" evidence="1">
    <location>
        <begin position="1"/>
        <end position="64"/>
    </location>
</feature>
<name>A0ABD2WAA0_9HYME</name>
<sequence length="80" mass="8811">MTDWAKVDTASQLDSASSMNPTSVSGSRGPPKRWWSTSLSSVNRGQRKMTCSTSSTATGHTGHWSPVSLFVRHRYDLKQP</sequence>
<gene>
    <name evidence="2" type="ORF">TKK_015772</name>
</gene>
<feature type="compositionally biased region" description="Polar residues" evidence="1">
    <location>
        <begin position="9"/>
        <end position="26"/>
    </location>
</feature>
<evidence type="ECO:0000313" key="2">
    <source>
        <dbReference type="EMBL" id="KAL3389565.1"/>
    </source>
</evidence>
<dbReference type="Proteomes" id="UP001627154">
    <property type="component" value="Unassembled WGS sequence"/>
</dbReference>
<comment type="caution">
    <text evidence="2">The sequence shown here is derived from an EMBL/GenBank/DDBJ whole genome shotgun (WGS) entry which is preliminary data.</text>
</comment>
<evidence type="ECO:0000313" key="3">
    <source>
        <dbReference type="Proteomes" id="UP001627154"/>
    </source>
</evidence>
<dbReference type="AlphaFoldDB" id="A0ABD2WAA0"/>
<keyword evidence="3" id="KW-1185">Reference proteome</keyword>
<protein>
    <submittedName>
        <fullName evidence="2">Uncharacterized protein</fullName>
    </submittedName>
</protein>
<organism evidence="2 3">
    <name type="scientific">Trichogramma kaykai</name>
    <dbReference type="NCBI Taxonomy" id="54128"/>
    <lineage>
        <taxon>Eukaryota</taxon>
        <taxon>Metazoa</taxon>
        <taxon>Ecdysozoa</taxon>
        <taxon>Arthropoda</taxon>
        <taxon>Hexapoda</taxon>
        <taxon>Insecta</taxon>
        <taxon>Pterygota</taxon>
        <taxon>Neoptera</taxon>
        <taxon>Endopterygota</taxon>
        <taxon>Hymenoptera</taxon>
        <taxon>Apocrita</taxon>
        <taxon>Proctotrupomorpha</taxon>
        <taxon>Chalcidoidea</taxon>
        <taxon>Trichogrammatidae</taxon>
        <taxon>Trichogramma</taxon>
    </lineage>
</organism>
<feature type="compositionally biased region" description="Polar residues" evidence="1">
    <location>
        <begin position="35"/>
        <end position="44"/>
    </location>
</feature>
<evidence type="ECO:0000256" key="1">
    <source>
        <dbReference type="SAM" id="MobiDB-lite"/>
    </source>
</evidence>
<reference evidence="2 3" key="1">
    <citation type="journal article" date="2024" name="bioRxiv">
        <title>A reference genome for Trichogramma kaykai: A tiny desert-dwelling parasitoid wasp with competing sex-ratio distorters.</title>
        <authorList>
            <person name="Culotta J."/>
            <person name="Lindsey A.R."/>
        </authorList>
    </citation>
    <scope>NUCLEOTIDE SEQUENCE [LARGE SCALE GENOMIC DNA]</scope>
    <source>
        <strain evidence="2 3">KSX58</strain>
    </source>
</reference>
<accession>A0ABD2WAA0</accession>
<feature type="compositionally biased region" description="Low complexity" evidence="1">
    <location>
        <begin position="52"/>
        <end position="64"/>
    </location>
</feature>
<dbReference type="EMBL" id="JBJJXI010000123">
    <property type="protein sequence ID" value="KAL3389565.1"/>
    <property type="molecule type" value="Genomic_DNA"/>
</dbReference>